<keyword evidence="1" id="KW-0472">Membrane</keyword>
<evidence type="ECO:0000256" key="1">
    <source>
        <dbReference type="SAM" id="Phobius"/>
    </source>
</evidence>
<feature type="transmembrane region" description="Helical" evidence="1">
    <location>
        <begin position="122"/>
        <end position="139"/>
    </location>
</feature>
<comment type="caution">
    <text evidence="2">The sequence shown here is derived from an EMBL/GenBank/DDBJ whole genome shotgun (WGS) entry which is preliminary data.</text>
</comment>
<dbReference type="EMBL" id="JAKJSC010000001">
    <property type="protein sequence ID" value="MDE5418204.1"/>
    <property type="molecule type" value="Genomic_DNA"/>
</dbReference>
<keyword evidence="3" id="KW-1185">Reference proteome</keyword>
<dbReference type="InterPro" id="IPR021215">
    <property type="entry name" value="DUF2752"/>
</dbReference>
<accession>A0ABT5VRZ7</accession>
<dbReference type="RefSeq" id="WP_275109529.1">
    <property type="nucleotide sequence ID" value="NZ_JAKJSC010000001.1"/>
</dbReference>
<keyword evidence="1" id="KW-1133">Transmembrane helix</keyword>
<evidence type="ECO:0000313" key="2">
    <source>
        <dbReference type="EMBL" id="MDE5418204.1"/>
    </source>
</evidence>
<dbReference type="Pfam" id="PF10825">
    <property type="entry name" value="DUF2752"/>
    <property type="match status" value="1"/>
</dbReference>
<sequence>MEISFIPRWILKLLGIDEFIRYDVSVLVSNLLIVIVFFSFGNKLLELLSYLPHFCLFDRVFGFECPACGVTRAFCEFGDGKIGSGIQQNYAAILVGVFVVIQIPIRLIIILKQDTKIILQKISRIGSSIILALILLNWIRTLFLT</sequence>
<gene>
    <name evidence="2" type="ORF">L3049_09295</name>
</gene>
<dbReference type="Proteomes" id="UP001528920">
    <property type="component" value="Unassembled WGS sequence"/>
</dbReference>
<reference evidence="2 3" key="1">
    <citation type="submission" date="2022-01" db="EMBL/GenBank/DDBJ databases">
        <title>Labilibaculum sp. nov, a marine bacterium isolated from Antarctica.</title>
        <authorList>
            <person name="Dai W."/>
        </authorList>
    </citation>
    <scope>NUCLEOTIDE SEQUENCE [LARGE SCALE GENOMIC DNA]</scope>
    <source>
        <strain evidence="2 3">DW002</strain>
    </source>
</reference>
<name>A0ABT5VRZ7_9BACT</name>
<proteinExistence type="predicted"/>
<evidence type="ECO:0000313" key="3">
    <source>
        <dbReference type="Proteomes" id="UP001528920"/>
    </source>
</evidence>
<feature type="transmembrane region" description="Helical" evidence="1">
    <location>
        <begin position="90"/>
        <end position="110"/>
    </location>
</feature>
<organism evidence="2 3">
    <name type="scientific">Paralabilibaculum antarcticum</name>
    <dbReference type="NCBI Taxonomy" id="2912572"/>
    <lineage>
        <taxon>Bacteria</taxon>
        <taxon>Pseudomonadati</taxon>
        <taxon>Bacteroidota</taxon>
        <taxon>Bacteroidia</taxon>
        <taxon>Marinilabiliales</taxon>
        <taxon>Marinifilaceae</taxon>
        <taxon>Paralabilibaculum</taxon>
    </lineage>
</organism>
<protein>
    <submittedName>
        <fullName evidence="2">DUF2752 domain-containing protein</fullName>
    </submittedName>
</protein>
<keyword evidence="1" id="KW-0812">Transmembrane</keyword>
<feature type="transmembrane region" description="Helical" evidence="1">
    <location>
        <begin position="20"/>
        <end position="40"/>
    </location>
</feature>